<reference evidence="2" key="2">
    <citation type="submission" date="2021-08" db="EMBL/GenBank/DDBJ databases">
        <authorList>
            <person name="Tani A."/>
            <person name="Ola A."/>
            <person name="Ogura Y."/>
            <person name="Katsura K."/>
            <person name="Hayashi T."/>
        </authorList>
    </citation>
    <scope>NUCLEOTIDE SEQUENCE</scope>
    <source>
        <strain evidence="2">NBRC 15686</strain>
    </source>
</reference>
<reference evidence="2" key="1">
    <citation type="journal article" date="2021" name="Front. Microbiol.">
        <title>Comprehensive Comparative Genomics and Phenotyping of Methylobacterium Species.</title>
        <authorList>
            <person name="Alessa O."/>
            <person name="Ogura Y."/>
            <person name="Fujitani Y."/>
            <person name="Takami H."/>
            <person name="Hayashi T."/>
            <person name="Sahin N."/>
            <person name="Tani A."/>
        </authorList>
    </citation>
    <scope>NUCLEOTIDE SEQUENCE</scope>
    <source>
        <strain evidence="2">NBRC 15686</strain>
    </source>
</reference>
<evidence type="ECO:0000313" key="2">
    <source>
        <dbReference type="EMBL" id="GJE67427.1"/>
    </source>
</evidence>
<feature type="domain" description="PD-(D/E)XK endonuclease-like" evidence="1">
    <location>
        <begin position="629"/>
        <end position="903"/>
    </location>
</feature>
<evidence type="ECO:0000259" key="1">
    <source>
        <dbReference type="Pfam" id="PF12705"/>
    </source>
</evidence>
<dbReference type="EMBL" id="BPRC01000027">
    <property type="protein sequence ID" value="GJE67427.1"/>
    <property type="molecule type" value="Genomic_DNA"/>
</dbReference>
<dbReference type="Gene3D" id="3.90.320.10">
    <property type="match status" value="1"/>
</dbReference>
<sequence>MHLVFATTADGRVYPEHPGGETGCVDGAVVGPAGLLDILATRLGLGGPQVPPVVRIATWQRKLEAAGRDAPRFWTASLASDGWATARQVLSWRDVLVEAGWSPTRLVDPPVRLADLAAAEQADPVVPRGRADLLREVITTIEGGAPLDIDLLELAEPSELLPPGWRQLVDAMETAGTVVRLVKSFTPVDVASDIGRLHVYLRTGLRTPLTGDGTVCDLSATSAIAAAECVAEWLACENEAGAAGDTVVIVPDGDSSLLDQALSRRGLPQLGLSPASSFRGALQVLSLSFALAWTPVDPSKLLELLLLPRPPMRRWAARTLARALAKEPGIGGPAWQRAWEQIEARLHEESMHADEGKDARQAAAEVARTRDRWRAWTSLGQHDRKAGMPAPDAIVLCRRVLEWAVELDAGGRDPLLLCVVGAARALTSALDALGHSPVTALQIDRMIDQAIADGLPDPNCHAQAGRLRAVSSPGGLWGSAHRVVWWDFAGSASSAARFPWSLKERTALEEAGCCPEPAQTANRREAAHWQAAALNARSLFLVRPRLDRGTEAAPHPFSQQLHPLLNQAQNAPSVRSEAERLFVEERVPLAAREVVRSSSVAVDLPRARSAWDLPPALAARAQDTERRESATSLEDLLTCQLRWVLQHVAGLRKGGTREIPKPERLFGNLAHAVAEAAFQPGEIPDAEVVRMRAVTALDGLLPLIAAPLLLPGYARELAFARQRVPDALASLSAILARGGFAIEGLEVEHEHDFGTVKVASRIDLVVRGPDRGRAVVDLKWTESGATAHQAKLAEGRAVQLATYSRLVEPNGAAAPAGYFLLRQQRLLAEEASPLAHEEISVSRGLAETWDVVVQDSSRLAALAQSGRGIAAGVPGATEHLPEDLALTPSPKVCAYCDMTRLCRSVSVG</sequence>
<organism evidence="2 3">
    <name type="scientific">Methylorubrum aminovorans</name>
    <dbReference type="NCBI Taxonomy" id="269069"/>
    <lineage>
        <taxon>Bacteria</taxon>
        <taxon>Pseudomonadati</taxon>
        <taxon>Pseudomonadota</taxon>
        <taxon>Alphaproteobacteria</taxon>
        <taxon>Hyphomicrobiales</taxon>
        <taxon>Methylobacteriaceae</taxon>
        <taxon>Methylorubrum</taxon>
    </lineage>
</organism>
<protein>
    <recommendedName>
        <fullName evidence="1">PD-(D/E)XK endonuclease-like domain-containing protein</fullName>
    </recommendedName>
</protein>
<keyword evidence="3" id="KW-1185">Reference proteome</keyword>
<gene>
    <name evidence="2" type="ORF">LNAOJCKE_4658</name>
</gene>
<dbReference type="InterPro" id="IPR011604">
    <property type="entry name" value="PDDEXK-like_dom_sf"/>
</dbReference>
<dbReference type="InterPro" id="IPR038726">
    <property type="entry name" value="PDDEXK_AddAB-type"/>
</dbReference>
<dbReference type="RefSeq" id="WP_238228316.1">
    <property type="nucleotide sequence ID" value="NZ_BAAADH010000017.1"/>
</dbReference>
<dbReference type="Pfam" id="PF12705">
    <property type="entry name" value="PDDEXK_1"/>
    <property type="match status" value="1"/>
</dbReference>
<accession>A0ABQ4UJW0</accession>
<comment type="caution">
    <text evidence="2">The sequence shown here is derived from an EMBL/GenBank/DDBJ whole genome shotgun (WGS) entry which is preliminary data.</text>
</comment>
<proteinExistence type="predicted"/>
<evidence type="ECO:0000313" key="3">
    <source>
        <dbReference type="Proteomes" id="UP001055039"/>
    </source>
</evidence>
<name>A0ABQ4UJW0_9HYPH</name>
<dbReference type="Proteomes" id="UP001055039">
    <property type="component" value="Unassembled WGS sequence"/>
</dbReference>